<dbReference type="InterPro" id="IPR029472">
    <property type="entry name" value="Copia-like_N"/>
</dbReference>
<feature type="domain" description="Retrotransposon gag" evidence="1">
    <location>
        <begin position="101"/>
        <end position="173"/>
    </location>
</feature>
<dbReference type="InterPro" id="IPR005162">
    <property type="entry name" value="Retrotrans_gag_dom"/>
</dbReference>
<reference evidence="4" key="2">
    <citation type="submission" date="2025-08" db="UniProtKB">
        <authorList>
            <consortium name="RefSeq"/>
        </authorList>
    </citation>
    <scope>IDENTIFICATION</scope>
    <source>
        <tissue evidence="4">Whole plant</tissue>
    </source>
</reference>
<dbReference type="Pfam" id="PF14244">
    <property type="entry name" value="Retrotran_gag_3"/>
    <property type="match status" value="1"/>
</dbReference>
<feature type="domain" description="Retrotransposon Copia-like N-terminal" evidence="2">
    <location>
        <begin position="35"/>
        <end position="81"/>
    </location>
</feature>
<evidence type="ECO:0000313" key="4">
    <source>
        <dbReference type="RefSeq" id="XP_015963417.1"/>
    </source>
</evidence>
<dbReference type="PANTHER" id="PTHR37610:SF81">
    <property type="entry name" value="RETROTRANSPOSON COPIA-LIKE N-TERMINAL DOMAIN-CONTAINING PROTEIN"/>
    <property type="match status" value="1"/>
</dbReference>
<evidence type="ECO:0000313" key="3">
    <source>
        <dbReference type="Proteomes" id="UP000515211"/>
    </source>
</evidence>
<gene>
    <name evidence="4" type="primary">LOC107487313</name>
</gene>
<protein>
    <submittedName>
        <fullName evidence="4">Uncharacterized protein LOC107487313</fullName>
    </submittedName>
</protein>
<evidence type="ECO:0000259" key="2">
    <source>
        <dbReference type="Pfam" id="PF14244"/>
    </source>
</evidence>
<name>A0A6P4DAR0_ARADU</name>
<evidence type="ECO:0000259" key="1">
    <source>
        <dbReference type="Pfam" id="PF03732"/>
    </source>
</evidence>
<dbReference type="Proteomes" id="UP000515211">
    <property type="component" value="Chromosome 5"/>
</dbReference>
<dbReference type="OrthoDB" id="5544992at2759"/>
<dbReference type="GeneID" id="107487313"/>
<sequence length="213" mass="23660">MSAISVSTVSQGDFNTPRALAPPSPIPGAYLLLQSDDHPGLVLVSQPLQEDNYAFWCRSMRLALSEKRKICFIDGSLSKPDPVLDLALAESWQCTNDIVTTWLLNATSKDIATSVIYAGSAVLLWQDLETRFSQSNAPRIFELNRSLMSLTQDSLSVSQYFTKLKILWEELNTFKPVVSCSCGGVKPIQAFLDQEYVMLFLMSLNKNLASVRS</sequence>
<dbReference type="PANTHER" id="PTHR37610">
    <property type="entry name" value="CCHC-TYPE DOMAIN-CONTAINING PROTEIN"/>
    <property type="match status" value="1"/>
</dbReference>
<proteinExistence type="predicted"/>
<reference evidence="3" key="1">
    <citation type="journal article" date="2016" name="Nat. Genet.">
        <title>The genome sequences of Arachis duranensis and Arachis ipaensis, the diploid ancestors of cultivated peanut.</title>
        <authorList>
            <person name="Bertioli D.J."/>
            <person name="Cannon S.B."/>
            <person name="Froenicke L."/>
            <person name="Huang G."/>
            <person name="Farmer A.D."/>
            <person name="Cannon E.K."/>
            <person name="Liu X."/>
            <person name="Gao D."/>
            <person name="Clevenger J."/>
            <person name="Dash S."/>
            <person name="Ren L."/>
            <person name="Moretzsohn M.C."/>
            <person name="Shirasawa K."/>
            <person name="Huang W."/>
            <person name="Vidigal B."/>
            <person name="Abernathy B."/>
            <person name="Chu Y."/>
            <person name="Niederhuth C.E."/>
            <person name="Umale P."/>
            <person name="Araujo A.C."/>
            <person name="Kozik A."/>
            <person name="Kim K.D."/>
            <person name="Burow M.D."/>
            <person name="Varshney R.K."/>
            <person name="Wang X."/>
            <person name="Zhang X."/>
            <person name="Barkley N."/>
            <person name="Guimaraes P.M."/>
            <person name="Isobe S."/>
            <person name="Guo B."/>
            <person name="Liao B."/>
            <person name="Stalker H.T."/>
            <person name="Schmitz R.J."/>
            <person name="Scheffler B.E."/>
            <person name="Leal-Bertioli S.C."/>
            <person name="Xun X."/>
            <person name="Jackson S.A."/>
            <person name="Michelmore R."/>
            <person name="Ozias-Akins P."/>
        </authorList>
    </citation>
    <scope>NUCLEOTIDE SEQUENCE [LARGE SCALE GENOMIC DNA]</scope>
    <source>
        <strain evidence="3">cv. V14167</strain>
    </source>
</reference>
<dbReference type="AlphaFoldDB" id="A0A6P4DAR0"/>
<organism evidence="3 4">
    <name type="scientific">Arachis duranensis</name>
    <name type="common">Wild peanut</name>
    <dbReference type="NCBI Taxonomy" id="130453"/>
    <lineage>
        <taxon>Eukaryota</taxon>
        <taxon>Viridiplantae</taxon>
        <taxon>Streptophyta</taxon>
        <taxon>Embryophyta</taxon>
        <taxon>Tracheophyta</taxon>
        <taxon>Spermatophyta</taxon>
        <taxon>Magnoliopsida</taxon>
        <taxon>eudicotyledons</taxon>
        <taxon>Gunneridae</taxon>
        <taxon>Pentapetalae</taxon>
        <taxon>rosids</taxon>
        <taxon>fabids</taxon>
        <taxon>Fabales</taxon>
        <taxon>Fabaceae</taxon>
        <taxon>Papilionoideae</taxon>
        <taxon>50 kb inversion clade</taxon>
        <taxon>dalbergioids sensu lato</taxon>
        <taxon>Dalbergieae</taxon>
        <taxon>Pterocarpus clade</taxon>
        <taxon>Arachis</taxon>
    </lineage>
</organism>
<keyword evidence="3" id="KW-1185">Reference proteome</keyword>
<dbReference type="KEGG" id="adu:107487313"/>
<dbReference type="Pfam" id="PF03732">
    <property type="entry name" value="Retrotrans_gag"/>
    <property type="match status" value="1"/>
</dbReference>
<accession>A0A6P4DAR0</accession>
<dbReference type="RefSeq" id="XP_015963417.1">
    <property type="nucleotide sequence ID" value="XM_016107931.1"/>
</dbReference>